<comment type="caution">
    <text evidence="5">The sequence shown here is derived from an EMBL/GenBank/DDBJ whole genome shotgun (WGS) entry which is preliminary data.</text>
</comment>
<dbReference type="GO" id="GO:0005886">
    <property type="term" value="C:plasma membrane"/>
    <property type="evidence" value="ECO:0007669"/>
    <property type="project" value="TreeGrafter"/>
</dbReference>
<organism evidence="5">
    <name type="scientific">mine drainage metagenome</name>
    <dbReference type="NCBI Taxonomy" id="410659"/>
    <lineage>
        <taxon>unclassified sequences</taxon>
        <taxon>metagenomes</taxon>
        <taxon>ecological metagenomes</taxon>
    </lineage>
</organism>
<keyword evidence="3" id="KW-0067">ATP-binding</keyword>
<dbReference type="Pfam" id="PF00005">
    <property type="entry name" value="ABC_tran"/>
    <property type="match status" value="1"/>
</dbReference>
<gene>
    <name evidence="5" type="ORF">B1B_10062</name>
</gene>
<dbReference type="AlphaFoldDB" id="T1BKD5"/>
<dbReference type="GO" id="GO:0005524">
    <property type="term" value="F:ATP binding"/>
    <property type="evidence" value="ECO:0007669"/>
    <property type="project" value="UniProtKB-KW"/>
</dbReference>
<dbReference type="EMBL" id="AUZY01006630">
    <property type="protein sequence ID" value="EQD53734.1"/>
    <property type="molecule type" value="Genomic_DNA"/>
</dbReference>
<evidence type="ECO:0000256" key="3">
    <source>
        <dbReference type="ARBA" id="ARBA00022840"/>
    </source>
</evidence>
<accession>T1BKD5</accession>
<dbReference type="SUPFAM" id="SSF52540">
    <property type="entry name" value="P-loop containing nucleoside triphosphate hydrolases"/>
    <property type="match status" value="1"/>
</dbReference>
<dbReference type="InterPro" id="IPR027417">
    <property type="entry name" value="P-loop_NTPase"/>
</dbReference>
<evidence type="ECO:0000256" key="1">
    <source>
        <dbReference type="ARBA" id="ARBA00022448"/>
    </source>
</evidence>
<evidence type="ECO:0000256" key="2">
    <source>
        <dbReference type="ARBA" id="ARBA00022741"/>
    </source>
</evidence>
<dbReference type="InterPro" id="IPR003439">
    <property type="entry name" value="ABC_transporter-like_ATP-bd"/>
</dbReference>
<feature type="domain" description="ABC transporter" evidence="4">
    <location>
        <begin position="18"/>
        <end position="101"/>
    </location>
</feature>
<feature type="non-terminal residue" evidence="5">
    <location>
        <position position="112"/>
    </location>
</feature>
<dbReference type="InterPro" id="IPR051120">
    <property type="entry name" value="ABC_AA/LPS_Transport"/>
</dbReference>
<evidence type="ECO:0000313" key="5">
    <source>
        <dbReference type="EMBL" id="EQD53734.1"/>
    </source>
</evidence>
<keyword evidence="2" id="KW-0547">Nucleotide-binding</keyword>
<reference evidence="5" key="2">
    <citation type="journal article" date="2014" name="ISME J.">
        <title>Microbial stratification in low pH oxic and suboxic macroscopic growths along an acid mine drainage.</title>
        <authorList>
            <person name="Mendez-Garcia C."/>
            <person name="Mesa V."/>
            <person name="Sprenger R.R."/>
            <person name="Richter M."/>
            <person name="Diez M.S."/>
            <person name="Solano J."/>
            <person name="Bargiela R."/>
            <person name="Golyshina O.V."/>
            <person name="Manteca A."/>
            <person name="Ramos J.L."/>
            <person name="Gallego J.R."/>
            <person name="Llorente I."/>
            <person name="Martins Dos Santos V.A."/>
            <person name="Jensen O.N."/>
            <person name="Pelaez A.I."/>
            <person name="Sanchez J."/>
            <person name="Ferrer M."/>
        </authorList>
    </citation>
    <scope>NUCLEOTIDE SEQUENCE</scope>
</reference>
<protein>
    <submittedName>
        <fullName evidence="5">ABC transporter-like domain protein</fullName>
    </submittedName>
</protein>
<evidence type="ECO:0000259" key="4">
    <source>
        <dbReference type="Pfam" id="PF00005"/>
    </source>
</evidence>
<dbReference type="PANTHER" id="PTHR45772">
    <property type="entry name" value="CONSERVED COMPONENT OF ABC TRANSPORTER FOR NATURAL AMINO ACIDS-RELATED"/>
    <property type="match status" value="1"/>
</dbReference>
<proteinExistence type="predicted"/>
<dbReference type="GO" id="GO:0016887">
    <property type="term" value="F:ATP hydrolysis activity"/>
    <property type="evidence" value="ECO:0007669"/>
    <property type="project" value="InterPro"/>
</dbReference>
<reference evidence="5" key="1">
    <citation type="submission" date="2013-08" db="EMBL/GenBank/DDBJ databases">
        <authorList>
            <person name="Mendez C."/>
            <person name="Richter M."/>
            <person name="Ferrer M."/>
            <person name="Sanchez J."/>
        </authorList>
    </citation>
    <scope>NUCLEOTIDE SEQUENCE</scope>
</reference>
<name>T1BKD5_9ZZZZ</name>
<keyword evidence="1" id="KW-0813">Transport</keyword>
<sequence>MLLQVENVSKSFGGLKVLGNVSIAVEKGEVLGIIGPNGAGKTTLFNCILGVISADAGTIMLEGERIDSLPVWKRADLGIARTFQRLELFSGMTPREHLLVADRVHRRSGGIL</sequence>
<dbReference type="Gene3D" id="3.40.50.300">
    <property type="entry name" value="P-loop containing nucleotide triphosphate hydrolases"/>
    <property type="match status" value="1"/>
</dbReference>